<comment type="caution">
    <text evidence="1">The sequence shown here is derived from an EMBL/GenBank/DDBJ whole genome shotgun (WGS) entry which is preliminary data.</text>
</comment>
<reference evidence="1 2" key="1">
    <citation type="journal article" date="2018" name="J. Allergy Clin. Immunol.">
        <title>High-quality assembly of Dermatophagoides pteronyssinus genome and transcriptome reveals a wide range of novel allergens.</title>
        <authorList>
            <person name="Liu X.Y."/>
            <person name="Yang K.Y."/>
            <person name="Wang M.Q."/>
            <person name="Kwok J.S."/>
            <person name="Zeng X."/>
            <person name="Yang Z."/>
            <person name="Xiao X.J."/>
            <person name="Lau C.P."/>
            <person name="Li Y."/>
            <person name="Huang Z.M."/>
            <person name="Ba J.G."/>
            <person name="Yim A.K."/>
            <person name="Ouyang C.Y."/>
            <person name="Ngai S.M."/>
            <person name="Chan T.F."/>
            <person name="Leung E.L."/>
            <person name="Liu L."/>
            <person name="Liu Z.G."/>
            <person name="Tsui S.K."/>
        </authorList>
    </citation>
    <scope>NUCLEOTIDE SEQUENCE [LARGE SCALE GENOMIC DNA]</scope>
    <source>
        <strain evidence="1">Derp</strain>
    </source>
</reference>
<protein>
    <submittedName>
        <fullName evidence="1">Uncharacterized protein</fullName>
    </submittedName>
</protein>
<name>A0ABQ8IYM1_DERPT</name>
<dbReference type="EMBL" id="NJHN03000096">
    <property type="protein sequence ID" value="KAH9415416.1"/>
    <property type="molecule type" value="Genomic_DNA"/>
</dbReference>
<evidence type="ECO:0000313" key="1">
    <source>
        <dbReference type="EMBL" id="KAH9415416.1"/>
    </source>
</evidence>
<reference evidence="1 2" key="2">
    <citation type="journal article" date="2022" name="Mol. Biol. Evol.">
        <title>Comparative Genomics Reveals Insights into the Divergent Evolution of Astigmatic Mites and Household Pest Adaptations.</title>
        <authorList>
            <person name="Xiong Q."/>
            <person name="Wan A.T."/>
            <person name="Liu X."/>
            <person name="Fung C.S."/>
            <person name="Xiao X."/>
            <person name="Malainual N."/>
            <person name="Hou J."/>
            <person name="Wang L."/>
            <person name="Wang M."/>
            <person name="Yang K.Y."/>
            <person name="Cui Y."/>
            <person name="Leung E.L."/>
            <person name="Nong W."/>
            <person name="Shin S.K."/>
            <person name="Au S.W."/>
            <person name="Jeong K.Y."/>
            <person name="Chew F.T."/>
            <person name="Hui J.H."/>
            <person name="Leung T.F."/>
            <person name="Tungtrongchitr A."/>
            <person name="Zhong N."/>
            <person name="Liu Z."/>
            <person name="Tsui S.K."/>
        </authorList>
    </citation>
    <scope>NUCLEOTIDE SEQUENCE [LARGE SCALE GENOMIC DNA]</scope>
    <source>
        <strain evidence="1">Derp</strain>
    </source>
</reference>
<gene>
    <name evidence="1" type="ORF">DERP_010271</name>
</gene>
<organism evidence="1 2">
    <name type="scientific">Dermatophagoides pteronyssinus</name>
    <name type="common">European house dust mite</name>
    <dbReference type="NCBI Taxonomy" id="6956"/>
    <lineage>
        <taxon>Eukaryota</taxon>
        <taxon>Metazoa</taxon>
        <taxon>Ecdysozoa</taxon>
        <taxon>Arthropoda</taxon>
        <taxon>Chelicerata</taxon>
        <taxon>Arachnida</taxon>
        <taxon>Acari</taxon>
        <taxon>Acariformes</taxon>
        <taxon>Sarcoptiformes</taxon>
        <taxon>Astigmata</taxon>
        <taxon>Psoroptidia</taxon>
        <taxon>Analgoidea</taxon>
        <taxon>Pyroglyphidae</taxon>
        <taxon>Dermatophagoidinae</taxon>
        <taxon>Dermatophagoides</taxon>
    </lineage>
</organism>
<sequence>MNGWMMVSDDDDDYNYNHRAHVLTGGKKLPEIYGKFPEKKIKFYYTPCIDHQNLIDPKK</sequence>
<keyword evidence="2" id="KW-1185">Reference proteome</keyword>
<dbReference type="Proteomes" id="UP000887458">
    <property type="component" value="Unassembled WGS sequence"/>
</dbReference>
<accession>A0ABQ8IYM1</accession>
<evidence type="ECO:0000313" key="2">
    <source>
        <dbReference type="Proteomes" id="UP000887458"/>
    </source>
</evidence>
<proteinExistence type="predicted"/>